<protein>
    <submittedName>
        <fullName evidence="2">Uncharacterized protein</fullName>
    </submittedName>
</protein>
<feature type="region of interest" description="Disordered" evidence="1">
    <location>
        <begin position="1"/>
        <end position="21"/>
    </location>
</feature>
<dbReference type="KEGG" id="pbh:AAW51_4511"/>
<reference evidence="2 3" key="1">
    <citation type="submission" date="2015-05" db="EMBL/GenBank/DDBJ databases">
        <authorList>
            <person name="Tang B."/>
            <person name="Yu Y."/>
        </authorList>
    </citation>
    <scope>NUCLEOTIDE SEQUENCE [LARGE SCALE GENOMIC DNA]</scope>
    <source>
        <strain evidence="2 3">DSM 7029</strain>
    </source>
</reference>
<evidence type="ECO:0000256" key="1">
    <source>
        <dbReference type="SAM" id="MobiDB-lite"/>
    </source>
</evidence>
<proteinExistence type="predicted"/>
<feature type="region of interest" description="Disordered" evidence="1">
    <location>
        <begin position="261"/>
        <end position="294"/>
    </location>
</feature>
<evidence type="ECO:0000313" key="2">
    <source>
        <dbReference type="EMBL" id="AKJ31202.1"/>
    </source>
</evidence>
<dbReference type="EMBL" id="CP011371">
    <property type="protein sequence ID" value="AKJ31202.1"/>
    <property type="molecule type" value="Genomic_DNA"/>
</dbReference>
<dbReference type="AlphaFoldDB" id="A0A0G3BP66"/>
<sequence>MSGLRSRPANLAPTNSAPSLHGDAAFYGTFRSVMTHGVLSQPEMRQRGVDFNASHDGNARDTDQVEVTRMPGRQPADAQAQVAQNAVTNRHHGALTVALERDTALPARAPTEQETLARLSNEQRADLQQLPADFRAMALRTLGNEQVLTPAGQTEASRRMHSSFVVTADASGPSASAAAHEQQRAPIRPGEMQQVLVPAEHGPTAGQALRDLRARGATELPSLQTVPSTTALSPQYHDRRGNAVSVEGASAPAYHRPIAQQAAQRGDTDIHLVKTGTSGQDPAAAALRPRSDSI</sequence>
<dbReference type="Proteomes" id="UP000035352">
    <property type="component" value="Chromosome"/>
</dbReference>
<evidence type="ECO:0000313" key="3">
    <source>
        <dbReference type="Proteomes" id="UP000035352"/>
    </source>
</evidence>
<name>A0A0G3BP66_9BURK</name>
<keyword evidence="3" id="KW-1185">Reference proteome</keyword>
<gene>
    <name evidence="2" type="ORF">AAW51_4511</name>
</gene>
<organism evidence="2 3">
    <name type="scientific">Caldimonas brevitalea</name>
    <dbReference type="NCBI Taxonomy" id="413882"/>
    <lineage>
        <taxon>Bacteria</taxon>
        <taxon>Pseudomonadati</taxon>
        <taxon>Pseudomonadota</taxon>
        <taxon>Betaproteobacteria</taxon>
        <taxon>Burkholderiales</taxon>
        <taxon>Sphaerotilaceae</taxon>
        <taxon>Caldimonas</taxon>
    </lineage>
</organism>
<accession>A0A0G3BP66</accession>